<dbReference type="Pfam" id="PF13193">
    <property type="entry name" value="AMP-binding_C"/>
    <property type="match status" value="1"/>
</dbReference>
<reference evidence="5" key="1">
    <citation type="journal article" date="2014" name="Genome Biol. Evol.">
        <title>Gene Loss Rather Than Gene Gain Is Associated with a Host Jump from Monocots to Dicots in the Smut Fungus Melanopsichium pennsylvanicum.</title>
        <authorList>
            <person name="Sharma R."/>
            <person name="Mishra B."/>
            <person name="Runge F."/>
            <person name="Thines M."/>
        </authorList>
    </citation>
    <scope>NUCLEOTIDE SEQUENCE</scope>
    <source>
        <strain evidence="5">4</strain>
    </source>
</reference>
<dbReference type="PROSITE" id="PS00455">
    <property type="entry name" value="AMP_BINDING"/>
    <property type="match status" value="1"/>
</dbReference>
<evidence type="ECO:0000259" key="4">
    <source>
        <dbReference type="Pfam" id="PF13193"/>
    </source>
</evidence>
<keyword evidence="2 5" id="KW-0436">Ligase</keyword>
<dbReference type="InterPro" id="IPR025110">
    <property type="entry name" value="AMP-bd_C"/>
</dbReference>
<dbReference type="Gene3D" id="3.40.50.12780">
    <property type="entry name" value="N-terminal domain of ligase-like"/>
    <property type="match status" value="1"/>
</dbReference>
<dbReference type="CDD" id="cd05911">
    <property type="entry name" value="Firefly_Luc_like"/>
    <property type="match status" value="1"/>
</dbReference>
<dbReference type="EMBL" id="HG529528">
    <property type="protein sequence ID" value="CDI52099.1"/>
    <property type="molecule type" value="Genomic_DNA"/>
</dbReference>
<dbReference type="AlphaFoldDB" id="A0A077R571"/>
<comment type="similarity">
    <text evidence="1">Belongs to the ATP-dependent AMP-binding enzyme family.</text>
</comment>
<dbReference type="Pfam" id="PF00501">
    <property type="entry name" value="AMP-binding"/>
    <property type="match status" value="1"/>
</dbReference>
<name>A0A077R571_9BASI</name>
<dbReference type="InterPro" id="IPR020845">
    <property type="entry name" value="AMP-binding_CS"/>
</dbReference>
<feature type="domain" description="AMP-dependent synthetase/ligase" evidence="3">
    <location>
        <begin position="34"/>
        <end position="409"/>
    </location>
</feature>
<dbReference type="InterPro" id="IPR000873">
    <property type="entry name" value="AMP-dep_synth/lig_dom"/>
</dbReference>
<accession>A0A077R571</accession>
<evidence type="ECO:0000256" key="2">
    <source>
        <dbReference type="ARBA" id="ARBA00022598"/>
    </source>
</evidence>
<organism evidence="5">
    <name type="scientific">Melanopsichium pennsylvanicum 4</name>
    <dbReference type="NCBI Taxonomy" id="1398559"/>
    <lineage>
        <taxon>Eukaryota</taxon>
        <taxon>Fungi</taxon>
        <taxon>Dikarya</taxon>
        <taxon>Basidiomycota</taxon>
        <taxon>Ustilaginomycotina</taxon>
        <taxon>Ustilaginomycetes</taxon>
        <taxon>Ustilaginales</taxon>
        <taxon>Ustilaginaceae</taxon>
        <taxon>Melanopsichium</taxon>
    </lineage>
</organism>
<dbReference type="FunFam" id="3.30.300.30:FF:000007">
    <property type="entry name" value="4-coumarate--CoA ligase 2"/>
    <property type="match status" value="1"/>
</dbReference>
<dbReference type="InterPro" id="IPR045851">
    <property type="entry name" value="AMP-bd_C_sf"/>
</dbReference>
<dbReference type="PANTHER" id="PTHR24096:SF149">
    <property type="entry name" value="AMP-BINDING DOMAIN-CONTAINING PROTEIN-RELATED"/>
    <property type="match status" value="1"/>
</dbReference>
<feature type="domain" description="AMP-binding enzyme C-terminal" evidence="4">
    <location>
        <begin position="459"/>
        <end position="542"/>
    </location>
</feature>
<dbReference type="GO" id="GO:0016405">
    <property type="term" value="F:CoA-ligase activity"/>
    <property type="evidence" value="ECO:0007669"/>
    <property type="project" value="TreeGrafter"/>
</dbReference>
<dbReference type="SUPFAM" id="SSF56801">
    <property type="entry name" value="Acetyl-CoA synthetase-like"/>
    <property type="match status" value="1"/>
</dbReference>
<dbReference type="PANTHER" id="PTHR24096">
    <property type="entry name" value="LONG-CHAIN-FATTY-ACID--COA LIGASE"/>
    <property type="match status" value="1"/>
</dbReference>
<protein>
    <submittedName>
        <fullName evidence="5">Related to 4-coumarate-CoA ligase</fullName>
    </submittedName>
</protein>
<evidence type="ECO:0000313" key="5">
    <source>
        <dbReference type="EMBL" id="CDI52099.1"/>
    </source>
</evidence>
<evidence type="ECO:0000256" key="1">
    <source>
        <dbReference type="ARBA" id="ARBA00006432"/>
    </source>
</evidence>
<sequence length="557" mass="61120">MAPQIIRSLEPSPPRVNRGNLFDFLYSNPNKVDENKAAFIRLDGKKITRKQLHDDSRRLAHALRHKLGLQPGSRVAILSPNSTAYPLIVHAALCAGVVLVPLNAAYGPEELGHPLHDAEIEYIFCHQSVLSIAREGLELAKWGVKSKSGQNRLWILDDGDSFKKGDKGELDARTLLGDGRLETHKVVDDRTEDAFIVYSSGTSGKPKGVQLVHGNITAVTIAIVNTFGDAIGPNDRCLAVLPMNHIFGLAKYLNKSVYIGAECVVVPKFDLDVFCSAVEKFQCNMSYVVPPILVLLAKDPRAKRYNLKSLKWVMSGAAPLGVELSMEVEEAHPGLLVTQGWGLSETSPAATFARPDEYHAHMGSCGRLVAGVEGRLVDDDGNDVGHEQGEQGKPGEFWVRGPTIMKGYLNNKAATDDCITPDGWFKTGDVAIMKDNFFWIVDRKKELIKYKGFQVPPAELEATLLSHPKIADVAVIGVQDKAQATELPRAYVVLKQDVAKGENHEAVAKEIMEWTAKKVASHKKLRGGVRILEAIPKSPSGKILRRMLRDEAAKESQ</sequence>
<evidence type="ECO:0000259" key="3">
    <source>
        <dbReference type="Pfam" id="PF00501"/>
    </source>
</evidence>
<proteinExistence type="inferred from homology"/>
<dbReference type="Gene3D" id="3.30.300.30">
    <property type="match status" value="1"/>
</dbReference>
<dbReference type="InterPro" id="IPR042099">
    <property type="entry name" value="ANL_N_sf"/>
</dbReference>